<evidence type="ECO:0000256" key="7">
    <source>
        <dbReference type="SAM" id="SignalP"/>
    </source>
</evidence>
<dbReference type="PIRSF" id="PIRSF001227">
    <property type="entry name" value="Pen_acylase"/>
    <property type="match status" value="1"/>
</dbReference>
<dbReference type="InterPro" id="IPR023343">
    <property type="entry name" value="Penicillin_amidase_dom1"/>
</dbReference>
<name>C7MWQ6_SACVD</name>
<dbReference type="MEROPS" id="S45.003"/>
<dbReference type="EMBL" id="CP001683">
    <property type="protein sequence ID" value="ACU97160.1"/>
    <property type="molecule type" value="Genomic_DNA"/>
</dbReference>
<dbReference type="AlphaFoldDB" id="C7MWQ6"/>
<feature type="compositionally biased region" description="Basic and acidic residues" evidence="6">
    <location>
        <begin position="287"/>
        <end position="298"/>
    </location>
</feature>
<dbReference type="GO" id="GO:0016811">
    <property type="term" value="F:hydrolase activity, acting on carbon-nitrogen (but not peptide) bonds, in linear amides"/>
    <property type="evidence" value="ECO:0007669"/>
    <property type="project" value="InterPro"/>
</dbReference>
<dbReference type="CDD" id="cd03747">
    <property type="entry name" value="Ntn_PGA_like"/>
    <property type="match status" value="1"/>
</dbReference>
<evidence type="ECO:0000256" key="3">
    <source>
        <dbReference type="ARBA" id="ARBA00023145"/>
    </source>
</evidence>
<feature type="binding site" evidence="5">
    <location>
        <position position="371"/>
    </location>
    <ligand>
        <name>Ca(2+)</name>
        <dbReference type="ChEBI" id="CHEBI:29108"/>
    </ligand>
</feature>
<comment type="similarity">
    <text evidence="1">Belongs to the peptidase S45 family.</text>
</comment>
<dbReference type="InterPro" id="IPR043146">
    <property type="entry name" value="Penicillin_amidase_N_B-knob"/>
</dbReference>
<dbReference type="Gene3D" id="1.10.439.10">
    <property type="entry name" value="Penicillin Amidohydrolase, domain 1"/>
    <property type="match status" value="1"/>
</dbReference>
<accession>C7MWQ6</accession>
<dbReference type="PANTHER" id="PTHR34218:SF4">
    <property type="entry name" value="ACYL-HOMOSERINE LACTONE ACYLASE QUIP"/>
    <property type="match status" value="1"/>
</dbReference>
<dbReference type="HOGENOM" id="CLU_011790_0_1_11"/>
<dbReference type="InterPro" id="IPR043147">
    <property type="entry name" value="Penicillin_amidase_A-knob"/>
</dbReference>
<evidence type="ECO:0000256" key="4">
    <source>
        <dbReference type="PIRSR" id="PIRSR001227-1"/>
    </source>
</evidence>
<evidence type="ECO:0000256" key="2">
    <source>
        <dbReference type="ARBA" id="ARBA00022801"/>
    </source>
</evidence>
<comment type="cofactor">
    <cofactor evidence="5">
        <name>Ca(2+)</name>
        <dbReference type="ChEBI" id="CHEBI:29108"/>
    </cofactor>
    <text evidence="5">Binds 1 Ca(2+) ion per dimer.</text>
</comment>
<dbReference type="InterPro" id="IPR014395">
    <property type="entry name" value="Pen/GL7ACA/AHL_acylase"/>
</dbReference>
<evidence type="ECO:0000256" key="5">
    <source>
        <dbReference type="PIRSR" id="PIRSR001227-2"/>
    </source>
</evidence>
<keyword evidence="2" id="KW-0378">Hydrolase</keyword>
<dbReference type="KEGG" id="svi:Svir_21490"/>
<evidence type="ECO:0000313" key="8">
    <source>
        <dbReference type="EMBL" id="ACU97160.1"/>
    </source>
</evidence>
<dbReference type="GO" id="GO:0046872">
    <property type="term" value="F:metal ion binding"/>
    <property type="evidence" value="ECO:0007669"/>
    <property type="project" value="UniProtKB-KW"/>
</dbReference>
<keyword evidence="5" id="KW-0479">Metal-binding</keyword>
<dbReference type="GO" id="GO:0017000">
    <property type="term" value="P:antibiotic biosynthetic process"/>
    <property type="evidence" value="ECO:0007669"/>
    <property type="project" value="InterPro"/>
</dbReference>
<dbReference type="eggNOG" id="COG2366">
    <property type="taxonomic scope" value="Bacteria"/>
</dbReference>
<feature type="binding site" evidence="5">
    <location>
        <position position="374"/>
    </location>
    <ligand>
        <name>Ca(2+)</name>
        <dbReference type="ChEBI" id="CHEBI:29108"/>
    </ligand>
</feature>
<dbReference type="Proteomes" id="UP000000841">
    <property type="component" value="Chromosome"/>
</dbReference>
<dbReference type="Gene3D" id="1.10.1400.10">
    <property type="match status" value="1"/>
</dbReference>
<dbReference type="SUPFAM" id="SSF56235">
    <property type="entry name" value="N-terminal nucleophile aminohydrolases (Ntn hydrolases)"/>
    <property type="match status" value="1"/>
</dbReference>
<feature type="active site" description="Nucleophile" evidence="4">
    <location>
        <position position="299"/>
    </location>
</feature>
<dbReference type="Pfam" id="PF01804">
    <property type="entry name" value="Penicil_amidase"/>
    <property type="match status" value="1"/>
</dbReference>
<evidence type="ECO:0000256" key="1">
    <source>
        <dbReference type="ARBA" id="ARBA00006586"/>
    </source>
</evidence>
<reference evidence="8 9" key="1">
    <citation type="journal article" date="2009" name="Stand. Genomic Sci.">
        <title>Complete genome sequence of Saccharomonospora viridis type strain (P101).</title>
        <authorList>
            <person name="Pati A."/>
            <person name="Sikorski J."/>
            <person name="Nolan M."/>
            <person name="Lapidus A."/>
            <person name="Copeland A."/>
            <person name="Glavina Del Rio T."/>
            <person name="Lucas S."/>
            <person name="Chen F."/>
            <person name="Tice H."/>
            <person name="Pitluck S."/>
            <person name="Cheng J.F."/>
            <person name="Chertkov O."/>
            <person name="Brettin T."/>
            <person name="Han C."/>
            <person name="Detter J.C."/>
            <person name="Kuske C."/>
            <person name="Bruce D."/>
            <person name="Goodwin L."/>
            <person name="Chain P."/>
            <person name="D'haeseleer P."/>
            <person name="Chen A."/>
            <person name="Palaniappan K."/>
            <person name="Ivanova N."/>
            <person name="Mavromatis K."/>
            <person name="Mikhailova N."/>
            <person name="Rohde M."/>
            <person name="Tindall B.J."/>
            <person name="Goker M."/>
            <person name="Bristow J."/>
            <person name="Eisen J.A."/>
            <person name="Markowitz V."/>
            <person name="Hugenholtz P."/>
            <person name="Kyrpides N.C."/>
            <person name="Klenk H.P."/>
        </authorList>
    </citation>
    <scope>NUCLEOTIDE SEQUENCE [LARGE SCALE GENOMIC DNA]</scope>
    <source>
        <strain evidence="9">ATCC 15386 / DSM 43017 / JCM 3036 / NBRC 12207 / P101</strain>
    </source>
</reference>
<evidence type="ECO:0000256" key="6">
    <source>
        <dbReference type="SAM" id="MobiDB-lite"/>
    </source>
</evidence>
<dbReference type="Gene3D" id="2.30.120.10">
    <property type="match status" value="1"/>
</dbReference>
<dbReference type="STRING" id="471857.Svir_21490"/>
<protein>
    <submittedName>
        <fullName evidence="8">Penicilin amidase</fullName>
    </submittedName>
</protein>
<keyword evidence="7" id="KW-0732">Signal</keyword>
<keyword evidence="5" id="KW-0106">Calcium</keyword>
<keyword evidence="3" id="KW-0865">Zymogen</keyword>
<sequence length="841" mass="94185">MEIASRRTKRSAITLLAAVTVLTTLGMTAPVSAAADHPADRIYQVAGIDEPVDIIVDEWGVPHIYAGEHYDTFFAQGFNAARDRLWQIDLWRRRGLGQLAEVFGPAYVEQDRANRMFSYRGDMEREWASYGDDARRIAEAYTSGINAYIELTKENEDLLPWEFAFLRYEPALWEPEDVVRLRTHAISGNLSSEVERAYFVRDFGFQYEDIRSPLDAGWRTEIPKGLDLSVLPDNPDDLLRVYELATHPVEFSMDTVSVDFGNAEINGRPVVPADSRDSADSNTSGRLPDDTEDDRKEGSNTFAVSPERTATDRPLIASDPHRDQGVPSLRYIAHLNGPGINVIGAGEPGLPGVSLGHNDRIAFGLTIYDIDQEDLYVYDTNPENPNEYRYRGRWTPMDVETTEIPVRGHDPHPVEMKFTKHGPVIYEDEENNVAFAVRTVWSQPGTSAYFGSVEYMRAQNWDDFLKALDRWGTPAENQQYADVDGNIGWKPAGRTPVRPNWDGLLPVPGDGRYEWNGFYDMDKLPVSVNPERGWLQTNNEMRLFDEHETGPLPEYVNRKIGFEAAEPWRALRTREVLADMDEATVDSMLALQTDHVSVPGRLITAELDDITSDDPAVDRALELLRDWDLVMDLDSAGAALFDVWTDIHGAPGTGDGFLGQALLRAAVADPAAVDRIGEPAQTTLVDMVRHPEDWFPGDAVSARNEAIVSSLAEAVAKLTEDQGPDPAGWRYGFYNKQELLHPLSGLVDPHTRRAIDIEPEERKPVNNTVGDLGASWRYVAEPGNWDTAVAMNNPGQSGDPESPFYENLFLPWTRDETFPLLFDRAQITENAALRIRLEPAG</sequence>
<feature type="binding site" evidence="5">
    <location>
        <position position="193"/>
    </location>
    <ligand>
        <name>Ca(2+)</name>
        <dbReference type="ChEBI" id="CHEBI:29108"/>
    </ligand>
</feature>
<dbReference type="PANTHER" id="PTHR34218">
    <property type="entry name" value="PEPTIDASE S45 PENICILLIN AMIDASE"/>
    <property type="match status" value="1"/>
</dbReference>
<organism evidence="8 9">
    <name type="scientific">Saccharomonospora viridis (strain ATCC 15386 / DSM 43017 / JCM 3036 / CCUG 5913 / NBRC 12207 / NCIMB 9602 / P101)</name>
    <name type="common">Thermoactinomyces viridis</name>
    <dbReference type="NCBI Taxonomy" id="471857"/>
    <lineage>
        <taxon>Bacteria</taxon>
        <taxon>Bacillati</taxon>
        <taxon>Actinomycetota</taxon>
        <taxon>Actinomycetes</taxon>
        <taxon>Pseudonocardiales</taxon>
        <taxon>Pseudonocardiaceae</taxon>
        <taxon>Saccharomonospora</taxon>
    </lineage>
</organism>
<dbReference type="Gene3D" id="3.60.20.10">
    <property type="entry name" value="Glutamine Phosphoribosylpyrophosphate, subunit 1, domain 1"/>
    <property type="match status" value="1"/>
</dbReference>
<dbReference type="InterPro" id="IPR002692">
    <property type="entry name" value="S45"/>
</dbReference>
<keyword evidence="9" id="KW-1185">Reference proteome</keyword>
<gene>
    <name evidence="8" type="ordered locus">Svir_21490</name>
</gene>
<feature type="chain" id="PRO_5038461804" evidence="7">
    <location>
        <begin position="34"/>
        <end position="841"/>
    </location>
</feature>
<feature type="region of interest" description="Disordered" evidence="6">
    <location>
        <begin position="267"/>
        <end position="323"/>
    </location>
</feature>
<proteinExistence type="inferred from homology"/>
<evidence type="ECO:0000313" key="9">
    <source>
        <dbReference type="Proteomes" id="UP000000841"/>
    </source>
</evidence>
<feature type="signal peptide" evidence="7">
    <location>
        <begin position="1"/>
        <end position="33"/>
    </location>
</feature>
<dbReference type="InterPro" id="IPR029055">
    <property type="entry name" value="Ntn_hydrolases_N"/>
</dbReference>